<dbReference type="InterPro" id="IPR036388">
    <property type="entry name" value="WH-like_DNA-bd_sf"/>
</dbReference>
<dbReference type="PROSITE" id="PS50995">
    <property type="entry name" value="HTH_MARR_2"/>
    <property type="match status" value="1"/>
</dbReference>
<evidence type="ECO:0000256" key="1">
    <source>
        <dbReference type="ARBA" id="ARBA00023015"/>
    </source>
</evidence>
<dbReference type="Gene3D" id="1.10.10.10">
    <property type="entry name" value="Winged helix-like DNA-binding domain superfamily/Winged helix DNA-binding domain"/>
    <property type="match status" value="1"/>
</dbReference>
<organism evidence="4 5">
    <name type="scientific">Chitinophaga solisilvae</name>
    <dbReference type="NCBI Taxonomy" id="1233460"/>
    <lineage>
        <taxon>Bacteria</taxon>
        <taxon>Pseudomonadati</taxon>
        <taxon>Bacteroidota</taxon>
        <taxon>Chitinophagia</taxon>
        <taxon>Chitinophagales</taxon>
        <taxon>Chitinophagaceae</taxon>
        <taxon>Chitinophaga</taxon>
    </lineage>
</organism>
<keyword evidence="3" id="KW-0804">Transcription</keyword>
<name>A0A433WP71_9BACT</name>
<reference evidence="4" key="1">
    <citation type="submission" date="2020-05" db="EMBL/GenBank/DDBJ databases">
        <title>Chitinophaga laudate sp. nov., isolated from a tropical peat swamp.</title>
        <authorList>
            <person name="Goh C.B.S."/>
            <person name="Lee M.S."/>
            <person name="Parimannan S."/>
            <person name="Pasbakhsh P."/>
            <person name="Yule C.M."/>
            <person name="Rajandas H."/>
            <person name="Loke S."/>
            <person name="Croft L."/>
            <person name="Tan J.B.L."/>
        </authorList>
    </citation>
    <scope>NUCLEOTIDE SEQUENCE</scope>
    <source>
        <strain evidence="4">Mgbs1</strain>
    </source>
</reference>
<keyword evidence="5" id="KW-1185">Reference proteome</keyword>
<evidence type="ECO:0000313" key="4">
    <source>
        <dbReference type="EMBL" id="NSL86518.1"/>
    </source>
</evidence>
<comment type="caution">
    <text evidence="4">The sequence shown here is derived from an EMBL/GenBank/DDBJ whole genome shotgun (WGS) entry which is preliminary data.</text>
</comment>
<evidence type="ECO:0000313" key="5">
    <source>
        <dbReference type="Proteomes" id="UP000281028"/>
    </source>
</evidence>
<dbReference type="OrthoDB" id="996843at2"/>
<sequence>MKKPETASILRAGISRSIIRTHTAFRLRLLHVFLQEKIEISVDMYFILRYLWGERDGCRQQELADKTDKDKASLTKLLDNLEKKNLVKRAADEADRRSKRVWLTASGRKLKDRVYPLALSVMEMAEQGITRQEILYAQAVLEKVYNNIRR</sequence>
<accession>A0A433WP71</accession>
<keyword evidence="1" id="KW-0805">Transcription regulation</keyword>
<keyword evidence="2" id="KW-0238">DNA-binding</keyword>
<dbReference type="Pfam" id="PF01047">
    <property type="entry name" value="MarR"/>
    <property type="match status" value="1"/>
</dbReference>
<dbReference type="GO" id="GO:0006950">
    <property type="term" value="P:response to stress"/>
    <property type="evidence" value="ECO:0007669"/>
    <property type="project" value="TreeGrafter"/>
</dbReference>
<proteinExistence type="predicted"/>
<evidence type="ECO:0000256" key="2">
    <source>
        <dbReference type="ARBA" id="ARBA00023125"/>
    </source>
</evidence>
<dbReference type="AlphaFoldDB" id="A0A433WP71"/>
<dbReference type="PRINTS" id="PR00598">
    <property type="entry name" value="HTHMARR"/>
</dbReference>
<dbReference type="SMART" id="SM00347">
    <property type="entry name" value="HTH_MARR"/>
    <property type="match status" value="1"/>
</dbReference>
<dbReference type="GO" id="GO:0003677">
    <property type="term" value="F:DNA binding"/>
    <property type="evidence" value="ECO:0007669"/>
    <property type="project" value="UniProtKB-KW"/>
</dbReference>
<gene>
    <name evidence="4" type="ORF">ECE50_006735</name>
</gene>
<dbReference type="Proteomes" id="UP000281028">
    <property type="component" value="Unassembled WGS sequence"/>
</dbReference>
<evidence type="ECO:0000256" key="3">
    <source>
        <dbReference type="ARBA" id="ARBA00023163"/>
    </source>
</evidence>
<dbReference type="GO" id="GO:0003700">
    <property type="term" value="F:DNA-binding transcription factor activity"/>
    <property type="evidence" value="ECO:0007669"/>
    <property type="project" value="InterPro"/>
</dbReference>
<dbReference type="PANTHER" id="PTHR33164">
    <property type="entry name" value="TRANSCRIPTIONAL REGULATOR, MARR FAMILY"/>
    <property type="match status" value="1"/>
</dbReference>
<dbReference type="SUPFAM" id="SSF46785">
    <property type="entry name" value="Winged helix' DNA-binding domain"/>
    <property type="match status" value="1"/>
</dbReference>
<dbReference type="RefSeq" id="WP_127034409.1">
    <property type="nucleotide sequence ID" value="NZ_JAABOK010000001.1"/>
</dbReference>
<protein>
    <submittedName>
        <fullName evidence="4">MarR family transcriptional regulator</fullName>
    </submittedName>
</protein>
<dbReference type="InterPro" id="IPR039422">
    <property type="entry name" value="MarR/SlyA-like"/>
</dbReference>
<dbReference type="PANTHER" id="PTHR33164:SF64">
    <property type="entry name" value="TRANSCRIPTIONAL REGULATOR SLYA"/>
    <property type="match status" value="1"/>
</dbReference>
<dbReference type="InterPro" id="IPR000835">
    <property type="entry name" value="HTH_MarR-typ"/>
</dbReference>
<dbReference type="EMBL" id="RIAR02000001">
    <property type="protein sequence ID" value="NSL86518.1"/>
    <property type="molecule type" value="Genomic_DNA"/>
</dbReference>
<dbReference type="InterPro" id="IPR036390">
    <property type="entry name" value="WH_DNA-bd_sf"/>
</dbReference>